<feature type="region of interest" description="Disordered" evidence="1">
    <location>
        <begin position="154"/>
        <end position="182"/>
    </location>
</feature>
<accession>A0A2V0PG45</accession>
<dbReference type="AlphaFoldDB" id="A0A2V0PG45"/>
<organism evidence="2 3">
    <name type="scientific">Raphidocelis subcapitata</name>
    <dbReference type="NCBI Taxonomy" id="307507"/>
    <lineage>
        <taxon>Eukaryota</taxon>
        <taxon>Viridiplantae</taxon>
        <taxon>Chlorophyta</taxon>
        <taxon>core chlorophytes</taxon>
        <taxon>Chlorophyceae</taxon>
        <taxon>CS clade</taxon>
        <taxon>Sphaeropleales</taxon>
        <taxon>Selenastraceae</taxon>
        <taxon>Raphidocelis</taxon>
    </lineage>
</organism>
<feature type="compositionally biased region" description="Low complexity" evidence="1">
    <location>
        <begin position="154"/>
        <end position="168"/>
    </location>
</feature>
<protein>
    <submittedName>
        <fullName evidence="2">Uncharacterized protein</fullName>
    </submittedName>
</protein>
<evidence type="ECO:0000313" key="3">
    <source>
        <dbReference type="Proteomes" id="UP000247498"/>
    </source>
</evidence>
<comment type="caution">
    <text evidence="2">The sequence shown here is derived from an EMBL/GenBank/DDBJ whole genome shotgun (WGS) entry which is preliminary data.</text>
</comment>
<dbReference type="EMBL" id="BDRX01000134">
    <property type="protein sequence ID" value="GBF98766.1"/>
    <property type="molecule type" value="Genomic_DNA"/>
</dbReference>
<evidence type="ECO:0000313" key="2">
    <source>
        <dbReference type="EMBL" id="GBF98766.1"/>
    </source>
</evidence>
<dbReference type="Proteomes" id="UP000247498">
    <property type="component" value="Unassembled WGS sequence"/>
</dbReference>
<gene>
    <name evidence="2" type="ORF">Rsub_11172</name>
</gene>
<proteinExistence type="predicted"/>
<keyword evidence="3" id="KW-1185">Reference proteome</keyword>
<evidence type="ECO:0000256" key="1">
    <source>
        <dbReference type="SAM" id="MobiDB-lite"/>
    </source>
</evidence>
<dbReference type="InParanoid" id="A0A2V0PG45"/>
<sequence>MEVVGVLVAGAVAARMRQQGLRRELELTREELAAEQQQRGLLQVHVGELEIEVAELTEQRDAARADAAEAARERETAREAAAELTGQRDEAREERDTAHASWAEAAVAGDAAQGRLEAVAEELAATAAQLQAVQESYIVVEALEAEPAVPGAAQAAAPLPAAEATTDAESGDDESDFGSESSQDLLDSIANHHQQLHAADLQIALLQRQLAMAAQAAEARSNQWPRKAARAA</sequence>
<feature type="compositionally biased region" description="Basic and acidic residues" evidence="1">
    <location>
        <begin position="60"/>
        <end position="98"/>
    </location>
</feature>
<reference evidence="2 3" key="1">
    <citation type="journal article" date="2018" name="Sci. Rep.">
        <title>Raphidocelis subcapitata (=Pseudokirchneriella subcapitata) provides an insight into genome evolution and environmental adaptations in the Sphaeropleales.</title>
        <authorList>
            <person name="Suzuki S."/>
            <person name="Yamaguchi H."/>
            <person name="Nakajima N."/>
            <person name="Kawachi M."/>
        </authorList>
    </citation>
    <scope>NUCLEOTIDE SEQUENCE [LARGE SCALE GENOMIC DNA]</scope>
    <source>
        <strain evidence="2 3">NIES-35</strain>
    </source>
</reference>
<name>A0A2V0PG45_9CHLO</name>
<feature type="region of interest" description="Disordered" evidence="1">
    <location>
        <begin position="60"/>
        <end position="100"/>
    </location>
</feature>